<proteinExistence type="predicted"/>
<evidence type="ECO:0000259" key="2">
    <source>
        <dbReference type="Pfam" id="PF01182"/>
    </source>
</evidence>
<dbReference type="InterPro" id="IPR004547">
    <property type="entry name" value="Glucosamine6P_isomerase"/>
</dbReference>
<dbReference type="PANTHER" id="PTHR11280:SF5">
    <property type="entry name" value="GLUCOSAMINE-6-PHOSPHATE ISOMERASE"/>
    <property type="match status" value="1"/>
</dbReference>
<organism evidence="3 4">
    <name type="scientific">Kluyvera intermedia</name>
    <name type="common">Enterobacter intermedius</name>
    <dbReference type="NCBI Taxonomy" id="61648"/>
    <lineage>
        <taxon>Bacteria</taxon>
        <taxon>Pseudomonadati</taxon>
        <taxon>Pseudomonadota</taxon>
        <taxon>Gammaproteobacteria</taxon>
        <taxon>Enterobacterales</taxon>
        <taxon>Enterobacteriaceae</taxon>
        <taxon>Kluyvera</taxon>
    </lineage>
</organism>
<dbReference type="InterPro" id="IPR037171">
    <property type="entry name" value="NagB/RpiA_transferase-like"/>
</dbReference>
<dbReference type="Pfam" id="PF01182">
    <property type="entry name" value="Glucosamine_iso"/>
    <property type="match status" value="1"/>
</dbReference>
<dbReference type="Gene3D" id="3.40.50.1360">
    <property type="match status" value="1"/>
</dbReference>
<dbReference type="RefSeq" id="WP_047372984.1">
    <property type="nucleotide sequence ID" value="NZ_CABMNU010000005.1"/>
</dbReference>
<dbReference type="GO" id="GO:0006043">
    <property type="term" value="P:glucosamine catabolic process"/>
    <property type="evidence" value="ECO:0007669"/>
    <property type="project" value="TreeGrafter"/>
</dbReference>
<keyword evidence="3" id="KW-0413">Isomerase</keyword>
<reference evidence="3" key="2">
    <citation type="submission" date="2020-10" db="EMBL/GenBank/DDBJ databases">
        <authorList>
            <consortium name="NCBI Pathogen Detection Project"/>
        </authorList>
    </citation>
    <scope>NUCLEOTIDE SEQUENCE</scope>
    <source>
        <strain evidence="3">CAVp300</strain>
    </source>
</reference>
<reference evidence="3" key="1">
    <citation type="journal article" date="2018" name="Genome Biol.">
        <title>SKESA: strategic k-mer extension for scrupulous assemblies.</title>
        <authorList>
            <person name="Souvorov A."/>
            <person name="Agarwala R."/>
            <person name="Lipman D.J."/>
        </authorList>
    </citation>
    <scope>NUCLEOTIDE SEQUENCE</scope>
    <source>
        <strain evidence="3">CAVp300</strain>
    </source>
</reference>
<evidence type="ECO:0000313" key="3">
    <source>
        <dbReference type="EMBL" id="HAT3582693.1"/>
    </source>
</evidence>
<gene>
    <name evidence="3" type="ORF">I8531_003017</name>
</gene>
<dbReference type="EMBL" id="DACSUM010000024">
    <property type="protein sequence ID" value="HAT3582693.1"/>
    <property type="molecule type" value="Genomic_DNA"/>
</dbReference>
<dbReference type="GO" id="GO:0005829">
    <property type="term" value="C:cytosol"/>
    <property type="evidence" value="ECO:0007669"/>
    <property type="project" value="TreeGrafter"/>
</dbReference>
<dbReference type="AlphaFoldDB" id="A0A9P3T9R7"/>
<dbReference type="GO" id="GO:0006046">
    <property type="term" value="P:N-acetylglucosamine catabolic process"/>
    <property type="evidence" value="ECO:0007669"/>
    <property type="project" value="TreeGrafter"/>
</dbReference>
<protein>
    <submittedName>
        <fullName evidence="3">Galactosamine-6-phosphate isomerase</fullName>
    </submittedName>
</protein>
<keyword evidence="1" id="KW-0378">Hydrolase</keyword>
<evidence type="ECO:0000256" key="1">
    <source>
        <dbReference type="ARBA" id="ARBA00022801"/>
    </source>
</evidence>
<dbReference type="InterPro" id="IPR006148">
    <property type="entry name" value="Glc/Gal-6P_isomerase"/>
</dbReference>
<dbReference type="GO" id="GO:0005975">
    <property type="term" value="P:carbohydrate metabolic process"/>
    <property type="evidence" value="ECO:0007669"/>
    <property type="project" value="InterPro"/>
</dbReference>
<dbReference type="GO" id="GO:0016853">
    <property type="term" value="F:isomerase activity"/>
    <property type="evidence" value="ECO:0007669"/>
    <property type="project" value="UniProtKB-KW"/>
</dbReference>
<feature type="domain" description="Glucosamine/galactosamine-6-phosphate isomerase" evidence="2">
    <location>
        <begin position="13"/>
        <end position="224"/>
    </location>
</feature>
<dbReference type="GO" id="GO:0042802">
    <property type="term" value="F:identical protein binding"/>
    <property type="evidence" value="ECO:0007669"/>
    <property type="project" value="TreeGrafter"/>
</dbReference>
<dbReference type="NCBIfam" id="NF007291">
    <property type="entry name" value="PRK09762.1"/>
    <property type="match status" value="1"/>
</dbReference>
<name>A0A9P3T9R7_KLUIN</name>
<dbReference type="Proteomes" id="UP000867740">
    <property type="component" value="Unassembled WGS sequence"/>
</dbReference>
<dbReference type="PANTHER" id="PTHR11280">
    <property type="entry name" value="GLUCOSAMINE-6-PHOSPHATE ISOMERASE"/>
    <property type="match status" value="1"/>
</dbReference>
<dbReference type="GO" id="GO:0004342">
    <property type="term" value="F:glucosamine-6-phosphate deaminase activity"/>
    <property type="evidence" value="ECO:0007669"/>
    <property type="project" value="InterPro"/>
</dbReference>
<evidence type="ECO:0000313" key="4">
    <source>
        <dbReference type="Proteomes" id="UP000867740"/>
    </source>
</evidence>
<accession>A0A9P3T9R7</accession>
<comment type="caution">
    <text evidence="3">The sequence shown here is derived from an EMBL/GenBank/DDBJ whole genome shotgun (WGS) entry which is preliminary data.</text>
</comment>
<dbReference type="PROSITE" id="PS01161">
    <property type="entry name" value="GLC_GALNAC_ISOMERASE"/>
    <property type="match status" value="1"/>
</dbReference>
<sequence length="238" mass="26672">MADMIFKGCENYQELSEYASQYLFEVITAKPTATICLATGETPKLAYSLFVEKVCRHKLDVSRATFVKLDEWLGISLDEPGTCETFLRQHLLEPLKIADTQYIAFETHRDPTEASEQVERKITERGGLDVCLLGLGKNGHLGLNEPADELEPLTHIAQLDERTLSHQMLKEASHPVKQGVTLGLKEILSAREILLLVAGSGKAKPFMQLMSRKITTRLPASFLWLHQHVTCAYNAGEY</sequence>
<dbReference type="SUPFAM" id="SSF100950">
    <property type="entry name" value="NagB/RpiA/CoA transferase-like"/>
    <property type="match status" value="1"/>
</dbReference>
<dbReference type="InterPro" id="IPR018321">
    <property type="entry name" value="Glucosamine6P_isomerase_CS"/>
</dbReference>
<dbReference type="GO" id="GO:0019262">
    <property type="term" value="P:N-acetylneuraminate catabolic process"/>
    <property type="evidence" value="ECO:0007669"/>
    <property type="project" value="TreeGrafter"/>
</dbReference>